<evidence type="ECO:0000313" key="11">
    <source>
        <dbReference type="EMBL" id="CAA7267041.1"/>
    </source>
</evidence>
<evidence type="ECO:0000256" key="3">
    <source>
        <dbReference type="ARBA" id="ARBA00022617"/>
    </source>
</evidence>
<dbReference type="OrthoDB" id="1470350at2759"/>
<dbReference type="InterPro" id="IPR036396">
    <property type="entry name" value="Cyt_P450_sf"/>
</dbReference>
<evidence type="ECO:0000256" key="6">
    <source>
        <dbReference type="ARBA" id="ARBA00023004"/>
    </source>
</evidence>
<dbReference type="Pfam" id="PF00067">
    <property type="entry name" value="p450"/>
    <property type="match status" value="1"/>
</dbReference>
<evidence type="ECO:0000256" key="4">
    <source>
        <dbReference type="ARBA" id="ARBA00022723"/>
    </source>
</evidence>
<dbReference type="InterPro" id="IPR047146">
    <property type="entry name" value="Cyt_P450_E_CYP52_fungi"/>
</dbReference>
<protein>
    <recommendedName>
        <fullName evidence="13">Cytochrome P450 monooxygenase pc-3</fullName>
    </recommendedName>
</protein>
<dbReference type="PRINTS" id="PR00463">
    <property type="entry name" value="EP450I"/>
</dbReference>
<dbReference type="InterPro" id="IPR001128">
    <property type="entry name" value="Cyt_P450"/>
</dbReference>
<keyword evidence="7 9" id="KW-0503">Monooxygenase</keyword>
<comment type="caution">
    <text evidence="11">The sequence shown here is derived from an EMBL/GenBank/DDBJ whole genome shotgun (WGS) entry which is preliminary data.</text>
</comment>
<keyword evidence="12" id="KW-1185">Reference proteome</keyword>
<accession>A0A8S0XWK5</accession>
<dbReference type="GO" id="GO:0016705">
    <property type="term" value="F:oxidoreductase activity, acting on paired donors, with incorporation or reduction of molecular oxygen"/>
    <property type="evidence" value="ECO:0007669"/>
    <property type="project" value="InterPro"/>
</dbReference>
<keyword evidence="6 8" id="KW-0408">Iron</keyword>
<dbReference type="Proteomes" id="UP000467700">
    <property type="component" value="Unassembled WGS sequence"/>
</dbReference>
<evidence type="ECO:0008006" key="13">
    <source>
        <dbReference type="Google" id="ProtNLM"/>
    </source>
</evidence>
<feature type="transmembrane region" description="Helical" evidence="10">
    <location>
        <begin position="39"/>
        <end position="58"/>
    </location>
</feature>
<dbReference type="PANTHER" id="PTHR24287:SF1">
    <property type="entry name" value="P450, PUTATIVE (EUROFUNG)-RELATED"/>
    <property type="match status" value="1"/>
</dbReference>
<dbReference type="Gene3D" id="1.10.630.10">
    <property type="entry name" value="Cytochrome P450"/>
    <property type="match status" value="1"/>
</dbReference>
<dbReference type="InterPro" id="IPR017972">
    <property type="entry name" value="Cyt_P450_CS"/>
</dbReference>
<evidence type="ECO:0000256" key="8">
    <source>
        <dbReference type="PIRSR" id="PIRSR602401-1"/>
    </source>
</evidence>
<keyword evidence="5 9" id="KW-0560">Oxidoreductase</keyword>
<organism evidence="11 12">
    <name type="scientific">Cyclocybe aegerita</name>
    <name type="common">Black poplar mushroom</name>
    <name type="synonym">Agrocybe aegerita</name>
    <dbReference type="NCBI Taxonomy" id="1973307"/>
    <lineage>
        <taxon>Eukaryota</taxon>
        <taxon>Fungi</taxon>
        <taxon>Dikarya</taxon>
        <taxon>Basidiomycota</taxon>
        <taxon>Agaricomycotina</taxon>
        <taxon>Agaricomycetes</taxon>
        <taxon>Agaricomycetidae</taxon>
        <taxon>Agaricales</taxon>
        <taxon>Agaricineae</taxon>
        <taxon>Bolbitiaceae</taxon>
        <taxon>Cyclocybe</taxon>
    </lineage>
</organism>
<reference evidence="11 12" key="1">
    <citation type="submission" date="2020-01" db="EMBL/GenBank/DDBJ databases">
        <authorList>
            <person name="Gupta K D."/>
        </authorList>
    </citation>
    <scope>NUCLEOTIDE SEQUENCE [LARGE SCALE GENOMIC DNA]</scope>
</reference>
<keyword evidence="3 8" id="KW-0349">Heme</keyword>
<keyword evidence="10" id="KW-0472">Membrane</keyword>
<sequence length="592" mass="67246">MAIPPGFVYIGHRLPQLLAGPLTAYFLIVLLGREISTTLTITSVLLSGPLLFTILLTYDDIKNYIAACSSGAQLPPHIRDYSLGGIWTIYKDIQAEKSGYIADGIEETVEYCGGYVFNVRLLFQNRMITLEPEHLKTILASGFEKFEKGLEFREVFNSLLGSGVFAADGDLWKFHRSMTRPFFTKDRISDFDNFEHHAEDAICQLKLRLREGYPVDIQDMAARFTLDSATEFLFGNDVRSLASRIPYPASSARASPFLSDSEESIELDPAARFAKAFSEAQTVSLSRARLGLHWPLAEFWTDRIVAPMRVVHDMIDPIVAEAIERKHANAEKKAGHEGNTLLEELVNSTEDPILLRDEIMSLLVAGRDTTASTLTFVVYMLSEYPEVLRRLREEVLSKVGPNKRPTYDDIREMKYLRAVINETLRLYPVVPFNVRMSKQATTWPPVKPGGKPFYIPANTRVAYSVMAMQRRKDLWGPDALEFDPDRFLDNRLQKYLTRNPFIFLPFNAGPRICLGQQFAYNEASFFLIRFLQNFSSITLAMDAQPPESHAPKHWASEEGRKGKEKVKRQAHLTIYMQGGLWVRMDEADESKS</sequence>
<dbReference type="GO" id="GO:0005506">
    <property type="term" value="F:iron ion binding"/>
    <property type="evidence" value="ECO:0007669"/>
    <property type="project" value="InterPro"/>
</dbReference>
<dbReference type="EMBL" id="CACVBS010000057">
    <property type="protein sequence ID" value="CAA7267041.1"/>
    <property type="molecule type" value="Genomic_DNA"/>
</dbReference>
<dbReference type="GO" id="GO:0004497">
    <property type="term" value="F:monooxygenase activity"/>
    <property type="evidence" value="ECO:0007669"/>
    <property type="project" value="UniProtKB-KW"/>
</dbReference>
<evidence type="ECO:0000256" key="10">
    <source>
        <dbReference type="SAM" id="Phobius"/>
    </source>
</evidence>
<proteinExistence type="inferred from homology"/>
<dbReference type="PRINTS" id="PR00385">
    <property type="entry name" value="P450"/>
</dbReference>
<dbReference type="PROSITE" id="PS00086">
    <property type="entry name" value="CYTOCHROME_P450"/>
    <property type="match status" value="1"/>
</dbReference>
<comment type="similarity">
    <text evidence="2 9">Belongs to the cytochrome P450 family.</text>
</comment>
<evidence type="ECO:0000256" key="2">
    <source>
        <dbReference type="ARBA" id="ARBA00010617"/>
    </source>
</evidence>
<keyword evidence="10" id="KW-0812">Transmembrane</keyword>
<keyword evidence="10" id="KW-1133">Transmembrane helix</keyword>
<comment type="cofactor">
    <cofactor evidence="1 8">
        <name>heme</name>
        <dbReference type="ChEBI" id="CHEBI:30413"/>
    </cofactor>
</comment>
<dbReference type="SUPFAM" id="SSF48264">
    <property type="entry name" value="Cytochrome P450"/>
    <property type="match status" value="1"/>
</dbReference>
<evidence type="ECO:0000256" key="9">
    <source>
        <dbReference type="RuleBase" id="RU000461"/>
    </source>
</evidence>
<name>A0A8S0XWK5_CYCAE</name>
<dbReference type="PANTHER" id="PTHR24287">
    <property type="entry name" value="P450, PUTATIVE (EUROFUNG)-RELATED"/>
    <property type="match status" value="1"/>
</dbReference>
<dbReference type="AlphaFoldDB" id="A0A8S0XWK5"/>
<evidence type="ECO:0000256" key="5">
    <source>
        <dbReference type="ARBA" id="ARBA00023002"/>
    </source>
</evidence>
<dbReference type="InterPro" id="IPR002401">
    <property type="entry name" value="Cyt_P450_E_grp-I"/>
</dbReference>
<evidence type="ECO:0000256" key="7">
    <source>
        <dbReference type="ARBA" id="ARBA00023033"/>
    </source>
</evidence>
<evidence type="ECO:0000313" key="12">
    <source>
        <dbReference type="Proteomes" id="UP000467700"/>
    </source>
</evidence>
<dbReference type="GO" id="GO:0020037">
    <property type="term" value="F:heme binding"/>
    <property type="evidence" value="ECO:0007669"/>
    <property type="project" value="InterPro"/>
</dbReference>
<gene>
    <name evidence="11" type="ORF">AAE3_LOCUS9224</name>
</gene>
<keyword evidence="4 8" id="KW-0479">Metal-binding</keyword>
<evidence type="ECO:0000256" key="1">
    <source>
        <dbReference type="ARBA" id="ARBA00001971"/>
    </source>
</evidence>
<feature type="transmembrane region" description="Helical" evidence="10">
    <location>
        <begin position="14"/>
        <end position="32"/>
    </location>
</feature>
<dbReference type="CDD" id="cd11063">
    <property type="entry name" value="CYP52"/>
    <property type="match status" value="1"/>
</dbReference>
<feature type="binding site" description="axial binding residue" evidence="8">
    <location>
        <position position="513"/>
    </location>
    <ligand>
        <name>heme</name>
        <dbReference type="ChEBI" id="CHEBI:30413"/>
    </ligand>
    <ligandPart>
        <name>Fe</name>
        <dbReference type="ChEBI" id="CHEBI:18248"/>
    </ligandPart>
</feature>